<dbReference type="GO" id="GO:0000772">
    <property type="term" value="F:mating pheromone activity"/>
    <property type="evidence" value="ECO:0007669"/>
    <property type="project" value="InterPro"/>
</dbReference>
<reference evidence="2" key="2">
    <citation type="submission" date="2012-01" db="EMBL/GenBank/DDBJ databases">
        <authorList>
            <person name="Byrne K."/>
        </authorList>
    </citation>
    <scope>NUCLEOTIDE SEQUENCE</scope>
    <source>
        <strain evidence="2">Type strain:CBS 2517</strain>
    </source>
</reference>
<sequence>MQPTSTSATQKDNSSEKKDNYMVSSGVWDPVCVIA</sequence>
<dbReference type="HOGENOM" id="CLU_220658_0_0_1"/>
<dbReference type="eggNOG" id="ENOG502RQMD">
    <property type="taxonomic scope" value="Eukaryota"/>
</dbReference>
<dbReference type="KEGG" id="kaf:KAFR_0K02130"/>
<dbReference type="GeneID" id="13884123"/>
<dbReference type="KEGG" id="kaf:KAFR_0F00580"/>
<dbReference type="FunCoup" id="H2AWA5">
    <property type="interactions" value="157"/>
</dbReference>
<feature type="compositionally biased region" description="Polar residues" evidence="1">
    <location>
        <begin position="1"/>
        <end position="12"/>
    </location>
</feature>
<dbReference type="Proteomes" id="UP000005220">
    <property type="component" value="Chromosome 6"/>
</dbReference>
<dbReference type="InterPro" id="IPR035296">
    <property type="entry name" value="Mfa1/2"/>
</dbReference>
<accession>H2AWA5</accession>
<dbReference type="RefSeq" id="XP_003957790.1">
    <property type="nucleotide sequence ID" value="XM_003957741.1"/>
</dbReference>
<protein>
    <submittedName>
        <fullName evidence="2">Uncharacterized protein</fullName>
    </submittedName>
</protein>
<reference evidence="2 4" key="1">
    <citation type="journal article" date="2011" name="Proc. Natl. Acad. Sci. U.S.A.">
        <title>Evolutionary erosion of yeast sex chromosomes by mating-type switching accidents.</title>
        <authorList>
            <person name="Gordon J.L."/>
            <person name="Armisen D."/>
            <person name="Proux-Wera E."/>
            <person name="Oheigeartaigh S.S."/>
            <person name="Byrne K.P."/>
            <person name="Wolfe K.H."/>
        </authorList>
    </citation>
    <scope>NUCLEOTIDE SEQUENCE [LARGE SCALE GENOMIC DNA]</scope>
    <source>
        <strain evidence="4">ATCC 22294 / BCRC 22015 / CBS 2517 / CECT 1963 / NBRC 1671 / NRRL Y-8276</strain>
        <strain evidence="2">Type strain:CBS 2517</strain>
    </source>
</reference>
<dbReference type="EMBL" id="HE650831">
    <property type="protein sequence ID" value="CCF60567.1"/>
    <property type="molecule type" value="Genomic_DNA"/>
</dbReference>
<keyword evidence="4" id="KW-1185">Reference proteome</keyword>
<feature type="region of interest" description="Disordered" evidence="1">
    <location>
        <begin position="1"/>
        <end position="22"/>
    </location>
</feature>
<dbReference type="GeneID" id="13886756"/>
<evidence type="ECO:0000313" key="3">
    <source>
        <dbReference type="EMBL" id="CCF60567.1"/>
    </source>
</evidence>
<gene>
    <name evidence="2" type="primary">KAFR0F00580</name>
    <name evidence="3" type="synonym">KAFR0K02130</name>
    <name evidence="2" type="ORF">KAFR_0F00580</name>
    <name evidence="3" type="ORF">KAFR_0K02130</name>
</gene>
<dbReference type="GO" id="GO:0000750">
    <property type="term" value="P:pheromone-dependent signal transduction involved in conjugation with cellular fusion"/>
    <property type="evidence" value="ECO:0007669"/>
    <property type="project" value="InterPro"/>
</dbReference>
<dbReference type="RefSeq" id="XP_003959702.1">
    <property type="nucleotide sequence ID" value="XM_003959653.1"/>
</dbReference>
<evidence type="ECO:0000256" key="1">
    <source>
        <dbReference type="SAM" id="MobiDB-lite"/>
    </source>
</evidence>
<evidence type="ECO:0000313" key="2">
    <source>
        <dbReference type="EMBL" id="CCF58655.1"/>
    </source>
</evidence>
<name>H2AWA5_KAZAF</name>
<dbReference type="InParanoid" id="H2AWA5"/>
<proteinExistence type="predicted"/>
<dbReference type="Pfam" id="PF17317">
    <property type="entry name" value="MFA1_2"/>
    <property type="match status" value="1"/>
</dbReference>
<dbReference type="Proteomes" id="UP000005220">
    <property type="component" value="Chromosome 11"/>
</dbReference>
<dbReference type="EMBL" id="HE650826">
    <property type="protein sequence ID" value="CCF58655.1"/>
    <property type="molecule type" value="Genomic_DNA"/>
</dbReference>
<evidence type="ECO:0000313" key="4">
    <source>
        <dbReference type="Proteomes" id="UP000005220"/>
    </source>
</evidence>
<dbReference type="OrthoDB" id="4028313at2759"/>
<organism evidence="2 4">
    <name type="scientific">Kazachstania africana (strain ATCC 22294 / BCRC 22015 / CBS 2517 / CECT 1963 / NBRC 1671 / NRRL Y-8276)</name>
    <name type="common">Yeast</name>
    <name type="synonym">Kluyveromyces africanus</name>
    <dbReference type="NCBI Taxonomy" id="1071382"/>
    <lineage>
        <taxon>Eukaryota</taxon>
        <taxon>Fungi</taxon>
        <taxon>Dikarya</taxon>
        <taxon>Ascomycota</taxon>
        <taxon>Saccharomycotina</taxon>
        <taxon>Saccharomycetes</taxon>
        <taxon>Saccharomycetales</taxon>
        <taxon>Saccharomycetaceae</taxon>
        <taxon>Kazachstania</taxon>
    </lineage>
</organism>
<dbReference type="AlphaFoldDB" id="H2AWA5"/>